<evidence type="ECO:0000313" key="4">
    <source>
        <dbReference type="Proteomes" id="UP000224871"/>
    </source>
</evidence>
<reference evidence="2" key="1">
    <citation type="submission" date="2016-12" db="EMBL/GenBank/DDBJ databases">
        <authorList>
            <person name="Song W.-J."/>
            <person name="Kurnit D.M."/>
        </authorList>
    </citation>
    <scope>NUCLEOTIDE SEQUENCE [LARGE SCALE GENOMIC DNA]</scope>
    <source>
        <strain evidence="2">HGB1681</strain>
    </source>
</reference>
<organism evidence="2 3">
    <name type="scientific">Xenorhabdus innexi</name>
    <dbReference type="NCBI Taxonomy" id="290109"/>
    <lineage>
        <taxon>Bacteria</taxon>
        <taxon>Pseudomonadati</taxon>
        <taxon>Pseudomonadota</taxon>
        <taxon>Gammaproteobacteria</taxon>
        <taxon>Enterobacterales</taxon>
        <taxon>Morganellaceae</taxon>
        <taxon>Xenorhabdus</taxon>
    </lineage>
</organism>
<gene>
    <name evidence="1" type="ORF">Xinn_02993</name>
    <name evidence="2" type="ORF">XIS1_850005</name>
</gene>
<proteinExistence type="predicted"/>
<accession>A0A1N6N175</accession>
<protein>
    <submittedName>
        <fullName evidence="2">Uncharacterized protein</fullName>
    </submittedName>
</protein>
<keyword evidence="4" id="KW-1185">Reference proteome</keyword>
<evidence type="ECO:0000313" key="2">
    <source>
        <dbReference type="EMBL" id="SIP74799.1"/>
    </source>
</evidence>
<dbReference type="AlphaFoldDB" id="A0A1N6N175"/>
<reference evidence="1 4" key="3">
    <citation type="journal article" date="2017" name="Nat. Microbiol.">
        <title>Natural product diversity associated with the nematode symbionts Photorhabdus and Xenorhabdus.</title>
        <authorList>
            <person name="Tobias N.J."/>
            <person name="Wolff H."/>
            <person name="Djahanschiri B."/>
            <person name="Grundmann F."/>
            <person name="Kronenwerth M."/>
            <person name="Shi Y.M."/>
            <person name="Simonyi S."/>
            <person name="Grun P."/>
            <person name="Shapiro-Ilan D."/>
            <person name="Pidot S.J."/>
            <person name="Stinear T.P."/>
            <person name="Ebersberger I."/>
            <person name="Bode H.B."/>
        </authorList>
    </citation>
    <scope>NUCLEOTIDE SEQUENCE [LARGE SCALE GENOMIC DNA]</scope>
    <source>
        <strain evidence="1 4">DSM 16336</strain>
    </source>
</reference>
<reference evidence="3" key="2">
    <citation type="submission" date="2016-12" db="EMBL/GenBank/DDBJ databases">
        <authorList>
            <person name="Gaudriault S."/>
        </authorList>
    </citation>
    <scope>NUCLEOTIDE SEQUENCE [LARGE SCALE GENOMIC DNA]</scope>
    <source>
        <strain evidence="3">HGB1681 (deposited as PTA-6826 in the American Type Culture Collection)</strain>
    </source>
</reference>
<dbReference type="EMBL" id="FTLG01000231">
    <property type="protein sequence ID" value="SIP74799.1"/>
    <property type="molecule type" value="Genomic_DNA"/>
</dbReference>
<sequence length="55" mass="6396">MNSILSFIIELLFIHIDNLFILQAFNTLNANNIQYACTGVKSDYLCKKRERAVQF</sequence>
<dbReference type="Proteomes" id="UP000224871">
    <property type="component" value="Unassembled WGS sequence"/>
</dbReference>
<dbReference type="Proteomes" id="UP000196435">
    <property type="component" value="Unassembled WGS sequence"/>
</dbReference>
<evidence type="ECO:0000313" key="3">
    <source>
        <dbReference type="Proteomes" id="UP000196435"/>
    </source>
</evidence>
<evidence type="ECO:0000313" key="1">
    <source>
        <dbReference type="EMBL" id="PHM31152.1"/>
    </source>
</evidence>
<name>A0A1N6N175_9GAMM</name>
<dbReference type="EMBL" id="NIBU01000043">
    <property type="protein sequence ID" value="PHM31152.1"/>
    <property type="molecule type" value="Genomic_DNA"/>
</dbReference>